<proteinExistence type="predicted"/>
<protein>
    <submittedName>
        <fullName evidence="2">Uncharacterized protein</fullName>
    </submittedName>
</protein>
<feature type="region of interest" description="Disordered" evidence="1">
    <location>
        <begin position="1"/>
        <end position="37"/>
    </location>
</feature>
<sequence>MSNIEPPTGGTVGELERVGQSGNNPHVDDKSQAPTRTELHILRPTACQMQRGDVRGYVVKELNDNVDPNDLRDRLDWNECPINYYLGNERVPNSFSRPNCTWKLVRIPESPTSVGALDRYFPEKSSYLVTSNDNLMKEVVKLGRLCRKLLADYLEELNKDATPSDSLVIAGLYVEMCEWKKQAEDRGVAGFEILFKDKFFPKTIFVRLKRCQEA</sequence>
<organism evidence="2 3">
    <name type="scientific">Ascobolus immersus RN42</name>
    <dbReference type="NCBI Taxonomy" id="1160509"/>
    <lineage>
        <taxon>Eukaryota</taxon>
        <taxon>Fungi</taxon>
        <taxon>Dikarya</taxon>
        <taxon>Ascomycota</taxon>
        <taxon>Pezizomycotina</taxon>
        <taxon>Pezizomycetes</taxon>
        <taxon>Pezizales</taxon>
        <taxon>Ascobolaceae</taxon>
        <taxon>Ascobolus</taxon>
    </lineage>
</organism>
<name>A0A3N4IJZ1_ASCIM</name>
<dbReference type="Proteomes" id="UP000275078">
    <property type="component" value="Unassembled WGS sequence"/>
</dbReference>
<dbReference type="EMBL" id="ML119658">
    <property type="protein sequence ID" value="RPA84501.1"/>
    <property type="molecule type" value="Genomic_DNA"/>
</dbReference>
<reference evidence="2 3" key="1">
    <citation type="journal article" date="2018" name="Nat. Ecol. Evol.">
        <title>Pezizomycetes genomes reveal the molecular basis of ectomycorrhizal truffle lifestyle.</title>
        <authorList>
            <person name="Murat C."/>
            <person name="Payen T."/>
            <person name="Noel B."/>
            <person name="Kuo A."/>
            <person name="Morin E."/>
            <person name="Chen J."/>
            <person name="Kohler A."/>
            <person name="Krizsan K."/>
            <person name="Balestrini R."/>
            <person name="Da Silva C."/>
            <person name="Montanini B."/>
            <person name="Hainaut M."/>
            <person name="Levati E."/>
            <person name="Barry K.W."/>
            <person name="Belfiori B."/>
            <person name="Cichocki N."/>
            <person name="Clum A."/>
            <person name="Dockter R.B."/>
            <person name="Fauchery L."/>
            <person name="Guy J."/>
            <person name="Iotti M."/>
            <person name="Le Tacon F."/>
            <person name="Lindquist E.A."/>
            <person name="Lipzen A."/>
            <person name="Malagnac F."/>
            <person name="Mello A."/>
            <person name="Molinier V."/>
            <person name="Miyauchi S."/>
            <person name="Poulain J."/>
            <person name="Riccioni C."/>
            <person name="Rubini A."/>
            <person name="Sitrit Y."/>
            <person name="Splivallo R."/>
            <person name="Traeger S."/>
            <person name="Wang M."/>
            <person name="Zifcakova L."/>
            <person name="Wipf D."/>
            <person name="Zambonelli A."/>
            <person name="Paolocci F."/>
            <person name="Nowrousian M."/>
            <person name="Ottonello S."/>
            <person name="Baldrian P."/>
            <person name="Spatafora J.W."/>
            <person name="Henrissat B."/>
            <person name="Nagy L.G."/>
            <person name="Aury J.M."/>
            <person name="Wincker P."/>
            <person name="Grigoriev I.V."/>
            <person name="Bonfante P."/>
            <person name="Martin F.M."/>
        </authorList>
    </citation>
    <scope>NUCLEOTIDE SEQUENCE [LARGE SCALE GENOMIC DNA]</scope>
    <source>
        <strain evidence="2 3">RN42</strain>
    </source>
</reference>
<evidence type="ECO:0000256" key="1">
    <source>
        <dbReference type="SAM" id="MobiDB-lite"/>
    </source>
</evidence>
<evidence type="ECO:0000313" key="3">
    <source>
        <dbReference type="Proteomes" id="UP000275078"/>
    </source>
</evidence>
<dbReference type="AlphaFoldDB" id="A0A3N4IJZ1"/>
<gene>
    <name evidence="2" type="ORF">BJ508DRAFT_412578</name>
</gene>
<evidence type="ECO:0000313" key="2">
    <source>
        <dbReference type="EMBL" id="RPA84501.1"/>
    </source>
</evidence>
<keyword evidence="3" id="KW-1185">Reference proteome</keyword>
<feature type="compositionally biased region" description="Basic and acidic residues" evidence="1">
    <location>
        <begin position="26"/>
        <end position="37"/>
    </location>
</feature>
<accession>A0A3N4IJZ1</accession>